<comment type="subcellular location">
    <subcellularLocation>
        <location evidence="1">Cell membrane</location>
        <topology evidence="1">Multi-pass membrane protein</topology>
    </subcellularLocation>
</comment>
<dbReference type="InterPro" id="IPR003660">
    <property type="entry name" value="HAMP_dom"/>
</dbReference>
<keyword evidence="2" id="KW-1003">Cell membrane</keyword>
<evidence type="ECO:0000256" key="7">
    <source>
        <dbReference type="ARBA" id="ARBA00023136"/>
    </source>
</evidence>
<feature type="domain" description="HAMP" evidence="14">
    <location>
        <begin position="300"/>
        <end position="353"/>
    </location>
</feature>
<dbReference type="SUPFAM" id="SSF103190">
    <property type="entry name" value="Sensory domain-like"/>
    <property type="match status" value="1"/>
</dbReference>
<feature type="coiled-coil region" evidence="11">
    <location>
        <begin position="363"/>
        <end position="407"/>
    </location>
</feature>
<evidence type="ECO:0000259" key="13">
    <source>
        <dbReference type="PROSITE" id="PS50111"/>
    </source>
</evidence>
<evidence type="ECO:0000256" key="2">
    <source>
        <dbReference type="ARBA" id="ARBA00022475"/>
    </source>
</evidence>
<evidence type="ECO:0000256" key="5">
    <source>
        <dbReference type="ARBA" id="ARBA00022692"/>
    </source>
</evidence>
<dbReference type="EMBL" id="QYZD01000054">
    <property type="protein sequence ID" value="RJG16994.1"/>
    <property type="molecule type" value="Genomic_DNA"/>
</dbReference>
<dbReference type="PANTHER" id="PTHR32089">
    <property type="entry name" value="METHYL-ACCEPTING CHEMOTAXIS PROTEIN MCPB"/>
    <property type="match status" value="1"/>
</dbReference>
<evidence type="ECO:0000259" key="14">
    <source>
        <dbReference type="PROSITE" id="PS50885"/>
    </source>
</evidence>
<reference evidence="15 16" key="1">
    <citation type="submission" date="2018-09" db="EMBL/GenBank/DDBJ databases">
        <title>Paenibacillus SK2017-BO5.</title>
        <authorList>
            <person name="Piskunova J.V."/>
            <person name="Dubiley S.A."/>
            <person name="Severinov K.V."/>
        </authorList>
    </citation>
    <scope>NUCLEOTIDE SEQUENCE [LARGE SCALE GENOMIC DNA]</scope>
    <source>
        <strain evidence="15 16">BO5</strain>
    </source>
</reference>
<evidence type="ECO:0000256" key="9">
    <source>
        <dbReference type="ARBA" id="ARBA00029447"/>
    </source>
</evidence>
<feature type="coiled-coil region" evidence="11">
    <location>
        <begin position="436"/>
        <end position="470"/>
    </location>
</feature>
<dbReference type="PROSITE" id="PS50111">
    <property type="entry name" value="CHEMOTAXIS_TRANSDUC_2"/>
    <property type="match status" value="1"/>
</dbReference>
<evidence type="ECO:0000313" key="16">
    <source>
        <dbReference type="Proteomes" id="UP000266177"/>
    </source>
</evidence>
<feature type="transmembrane region" description="Helical" evidence="12">
    <location>
        <begin position="276"/>
        <end position="299"/>
    </location>
</feature>
<gene>
    <name evidence="15" type="ORF">DQX05_28425</name>
</gene>
<dbReference type="GO" id="GO:0007165">
    <property type="term" value="P:signal transduction"/>
    <property type="evidence" value="ECO:0007669"/>
    <property type="project" value="UniProtKB-KW"/>
</dbReference>
<protein>
    <submittedName>
        <fullName evidence="15">Methyl-accepting chemotaxis protein</fullName>
    </submittedName>
</protein>
<dbReference type="GO" id="GO:0004888">
    <property type="term" value="F:transmembrane signaling receptor activity"/>
    <property type="evidence" value="ECO:0007669"/>
    <property type="project" value="InterPro"/>
</dbReference>
<comment type="similarity">
    <text evidence="9">Belongs to the methyl-accepting chemotaxis (MCP) protein family.</text>
</comment>
<dbReference type="InterPro" id="IPR004089">
    <property type="entry name" value="MCPsignal_dom"/>
</dbReference>
<dbReference type="OrthoDB" id="243053at2"/>
<sequence length="658" mass="72811">MKYGKNWAQSIRQSMQKKMILLLTCFIIVPTIILIVVLTITASNNTKNMMYDQVNEATNSISRLLNQSYETNAHMIGSLVNGITDYPQDIERIKQRVTDLAGDVNTILNAYVVLGDKYLDNNGSKLSIDEFAQREWYQLALQRPGEVIVSKPYQDIITGKLILTFSHSLPNGAGVAGIDVSIDNIKQSVSQFKVGKSGYISLFDKDNRILFHPEYESGTQLDKEQYSELMTDEYGEFLSSADGRNEFISFDKRNKFGINIVSVLSVGEINQQANQIVVIASVFLVVLIGLIGLFIWRFVNNIIRPVVRIQQVTERIATGDFSVRISTSERTDEIGRLEKNFNAMSQALSEIMMQIREVSESVAASAEELSANSEENLSSLQEVSASYQQVSAQSAQLNERLNTAASQAHQSAAHLKRVVELVGNSSHAAHEMSEWAVNGEKALENVRKQMEAITRNTEQAKAETEQLNQQSHHIHRIVIFIQEVAAQTELLALNASIEAARAGEHGRGFAVVAGEVRKLAEETKEAAGKITGFVQQMRERSDSVWATMQDGVETVAEGQALTQTVTDRFSDMFQAIDEMNIQLSHVADLGAQLASSNGEMIESFDAASEMTNVTLVEMETVAAASEQQNAAMQEMASYANHLASIADDLQQLSARFKS</sequence>
<proteinExistence type="inferred from homology"/>
<dbReference type="Gene3D" id="1.10.287.950">
    <property type="entry name" value="Methyl-accepting chemotaxis protein"/>
    <property type="match status" value="1"/>
</dbReference>
<dbReference type="CDD" id="cd06225">
    <property type="entry name" value="HAMP"/>
    <property type="match status" value="1"/>
</dbReference>
<dbReference type="Proteomes" id="UP000266177">
    <property type="component" value="Unassembled WGS sequence"/>
</dbReference>
<dbReference type="SMART" id="SM00283">
    <property type="entry name" value="MA"/>
    <property type="match status" value="1"/>
</dbReference>
<evidence type="ECO:0000256" key="3">
    <source>
        <dbReference type="ARBA" id="ARBA00022481"/>
    </source>
</evidence>
<evidence type="ECO:0000313" key="15">
    <source>
        <dbReference type="EMBL" id="RJG16994.1"/>
    </source>
</evidence>
<evidence type="ECO:0000256" key="4">
    <source>
        <dbReference type="ARBA" id="ARBA00022500"/>
    </source>
</evidence>
<dbReference type="InterPro" id="IPR004090">
    <property type="entry name" value="Chemotax_Me-accpt_rcpt"/>
</dbReference>
<dbReference type="InterPro" id="IPR033479">
    <property type="entry name" value="dCache_1"/>
</dbReference>
<feature type="domain" description="Methyl-accepting transducer" evidence="13">
    <location>
        <begin position="372"/>
        <end position="643"/>
    </location>
</feature>
<dbReference type="PROSITE" id="PS50885">
    <property type="entry name" value="HAMP"/>
    <property type="match status" value="1"/>
</dbReference>
<dbReference type="Pfam" id="PF00672">
    <property type="entry name" value="HAMP"/>
    <property type="match status" value="1"/>
</dbReference>
<dbReference type="GO" id="GO:0006935">
    <property type="term" value="P:chemotaxis"/>
    <property type="evidence" value="ECO:0007669"/>
    <property type="project" value="UniProtKB-KW"/>
</dbReference>
<evidence type="ECO:0000256" key="1">
    <source>
        <dbReference type="ARBA" id="ARBA00004651"/>
    </source>
</evidence>
<evidence type="ECO:0000256" key="12">
    <source>
        <dbReference type="SAM" id="Phobius"/>
    </source>
</evidence>
<dbReference type="InterPro" id="IPR029151">
    <property type="entry name" value="Sensor-like_sf"/>
</dbReference>
<evidence type="ECO:0000256" key="10">
    <source>
        <dbReference type="PROSITE-ProRule" id="PRU00284"/>
    </source>
</evidence>
<organism evidence="15 16">
    <name type="scientific">Paenibacillus thiaminolyticus</name>
    <name type="common">Bacillus thiaminolyticus</name>
    <dbReference type="NCBI Taxonomy" id="49283"/>
    <lineage>
        <taxon>Bacteria</taxon>
        <taxon>Bacillati</taxon>
        <taxon>Bacillota</taxon>
        <taxon>Bacilli</taxon>
        <taxon>Bacillales</taxon>
        <taxon>Paenibacillaceae</taxon>
        <taxon>Paenibacillus</taxon>
    </lineage>
</organism>
<evidence type="ECO:0000256" key="8">
    <source>
        <dbReference type="ARBA" id="ARBA00023224"/>
    </source>
</evidence>
<keyword evidence="7 12" id="KW-0472">Membrane</keyword>
<dbReference type="PRINTS" id="PR00260">
    <property type="entry name" value="CHEMTRNSDUCR"/>
</dbReference>
<keyword evidence="6 12" id="KW-1133">Transmembrane helix</keyword>
<dbReference type="Gene3D" id="3.30.450.20">
    <property type="entry name" value="PAS domain"/>
    <property type="match status" value="1"/>
</dbReference>
<keyword evidence="5 12" id="KW-0812">Transmembrane</keyword>
<keyword evidence="11" id="KW-0175">Coiled coil</keyword>
<dbReference type="SUPFAM" id="SSF58104">
    <property type="entry name" value="Methyl-accepting chemotaxis protein (MCP) signaling domain"/>
    <property type="match status" value="1"/>
</dbReference>
<dbReference type="Pfam" id="PF00015">
    <property type="entry name" value="MCPsignal"/>
    <property type="match status" value="1"/>
</dbReference>
<dbReference type="RefSeq" id="WP_119796629.1">
    <property type="nucleotide sequence ID" value="NZ_QYZD01000054.1"/>
</dbReference>
<keyword evidence="3" id="KW-0488">Methylation</keyword>
<dbReference type="PANTHER" id="PTHR32089:SF114">
    <property type="entry name" value="METHYL-ACCEPTING CHEMOTAXIS PROTEIN MCPB"/>
    <property type="match status" value="1"/>
</dbReference>
<keyword evidence="8 10" id="KW-0807">Transducer</keyword>
<evidence type="ECO:0000256" key="6">
    <source>
        <dbReference type="ARBA" id="ARBA00022989"/>
    </source>
</evidence>
<dbReference type="SMART" id="SM00304">
    <property type="entry name" value="HAMP"/>
    <property type="match status" value="1"/>
</dbReference>
<dbReference type="Gene3D" id="6.10.340.10">
    <property type="match status" value="1"/>
</dbReference>
<evidence type="ECO:0000256" key="11">
    <source>
        <dbReference type="SAM" id="Coils"/>
    </source>
</evidence>
<dbReference type="AlphaFoldDB" id="A0A3A3GE88"/>
<dbReference type="CDD" id="cd18773">
    <property type="entry name" value="PDC1_HK_sensor"/>
    <property type="match status" value="1"/>
</dbReference>
<dbReference type="GO" id="GO:0005886">
    <property type="term" value="C:plasma membrane"/>
    <property type="evidence" value="ECO:0007669"/>
    <property type="project" value="UniProtKB-SubCell"/>
</dbReference>
<accession>A0A3A3GE88</accession>
<feature type="transmembrane region" description="Helical" evidence="12">
    <location>
        <begin position="20"/>
        <end position="40"/>
    </location>
</feature>
<keyword evidence="4" id="KW-0145">Chemotaxis</keyword>
<name>A0A3A3GE88_PANTH</name>
<comment type="caution">
    <text evidence="15">The sequence shown here is derived from an EMBL/GenBank/DDBJ whole genome shotgun (WGS) entry which is preliminary data.</text>
</comment>
<dbReference type="Pfam" id="PF02743">
    <property type="entry name" value="dCache_1"/>
    <property type="match status" value="1"/>
</dbReference>